<dbReference type="GO" id="GO:0008757">
    <property type="term" value="F:S-adenosylmethionine-dependent methyltransferase activity"/>
    <property type="evidence" value="ECO:0007669"/>
    <property type="project" value="InterPro"/>
</dbReference>
<name>A0A255XM89_9PROT</name>
<comment type="caution">
    <text evidence="5">The sequence shown here is derived from an EMBL/GenBank/DDBJ whole genome shotgun (WGS) entry which is preliminary data.</text>
</comment>
<protein>
    <recommendedName>
        <fullName evidence="4">Methyltransferase type 11 domain-containing protein</fullName>
    </recommendedName>
</protein>
<dbReference type="SUPFAM" id="SSF53335">
    <property type="entry name" value="S-adenosyl-L-methionine-dependent methyltransferases"/>
    <property type="match status" value="1"/>
</dbReference>
<reference evidence="5 6" key="1">
    <citation type="submission" date="2017-07" db="EMBL/GenBank/DDBJ databases">
        <title>Elstera cyanobacteriorum sp. nov., a novel bacterium isolated from cyanobacterial aggregates in a eutrophic lake.</title>
        <authorList>
            <person name="Cai H."/>
        </authorList>
    </citation>
    <scope>NUCLEOTIDE SEQUENCE [LARGE SCALE GENOMIC DNA]</scope>
    <source>
        <strain evidence="5 6">TH019</strain>
    </source>
</reference>
<keyword evidence="2" id="KW-0489">Methyltransferase</keyword>
<dbReference type="PANTHER" id="PTHR44942:SF4">
    <property type="entry name" value="METHYLTRANSFERASE TYPE 11 DOMAIN-CONTAINING PROTEIN"/>
    <property type="match status" value="1"/>
</dbReference>
<dbReference type="InterPro" id="IPR029063">
    <property type="entry name" value="SAM-dependent_MTases_sf"/>
</dbReference>
<evidence type="ECO:0000259" key="4">
    <source>
        <dbReference type="Pfam" id="PF08241"/>
    </source>
</evidence>
<dbReference type="Proteomes" id="UP000216361">
    <property type="component" value="Unassembled WGS sequence"/>
</dbReference>
<dbReference type="InterPro" id="IPR051052">
    <property type="entry name" value="Diverse_substrate_MTase"/>
</dbReference>
<dbReference type="EMBL" id="NOXS01000033">
    <property type="protein sequence ID" value="OYQ18088.1"/>
    <property type="molecule type" value="Genomic_DNA"/>
</dbReference>
<dbReference type="GO" id="GO:0032259">
    <property type="term" value="P:methylation"/>
    <property type="evidence" value="ECO:0007669"/>
    <property type="project" value="UniProtKB-KW"/>
</dbReference>
<evidence type="ECO:0000313" key="5">
    <source>
        <dbReference type="EMBL" id="OYQ18088.1"/>
    </source>
</evidence>
<evidence type="ECO:0000256" key="3">
    <source>
        <dbReference type="ARBA" id="ARBA00022679"/>
    </source>
</evidence>
<organism evidence="5 6">
    <name type="scientific">Elstera cyanobacteriorum</name>
    <dbReference type="NCBI Taxonomy" id="2022747"/>
    <lineage>
        <taxon>Bacteria</taxon>
        <taxon>Pseudomonadati</taxon>
        <taxon>Pseudomonadota</taxon>
        <taxon>Alphaproteobacteria</taxon>
        <taxon>Rhodospirillales</taxon>
        <taxon>Rhodospirillaceae</taxon>
        <taxon>Elstera</taxon>
    </lineage>
</organism>
<keyword evidence="3" id="KW-0808">Transferase</keyword>
<dbReference type="Pfam" id="PF08241">
    <property type="entry name" value="Methyltransf_11"/>
    <property type="match status" value="1"/>
</dbReference>
<proteinExistence type="inferred from homology"/>
<dbReference type="OrthoDB" id="9797252at2"/>
<dbReference type="InterPro" id="IPR013216">
    <property type="entry name" value="Methyltransf_11"/>
</dbReference>
<evidence type="ECO:0000313" key="6">
    <source>
        <dbReference type="Proteomes" id="UP000216361"/>
    </source>
</evidence>
<feature type="domain" description="Methyltransferase type 11" evidence="4">
    <location>
        <begin position="42"/>
        <end position="129"/>
    </location>
</feature>
<evidence type="ECO:0000256" key="1">
    <source>
        <dbReference type="ARBA" id="ARBA00008361"/>
    </source>
</evidence>
<evidence type="ECO:0000256" key="2">
    <source>
        <dbReference type="ARBA" id="ARBA00022603"/>
    </source>
</evidence>
<accession>A0A255XM89</accession>
<sequence length="254" mass="27360">MSGFKDHFSAVAGGYAAFRPRYGARLAADLAALCTRHRLAWDAGCGSGQFSALLPAHFETVVATDASADQIAAATPHPQIAYRAARAEASGLPEGRVDLITVAQAAHWFDLPAFYAECRRVAAPGAVLALISYENMILPPALAPVFQHFYKDVLGPFWPADRLHVENGYADLPFPFDPLPLPPQQLEAEWDAAAVLGYIGTWSAVRGLLAAEGEGRLNAFRQQFTEAWEAAVGPGRRLSLVWPVSVRVGRVLPA</sequence>
<dbReference type="Gene3D" id="3.40.50.150">
    <property type="entry name" value="Vaccinia Virus protein VP39"/>
    <property type="match status" value="1"/>
</dbReference>
<dbReference type="AlphaFoldDB" id="A0A255XM89"/>
<dbReference type="PANTHER" id="PTHR44942">
    <property type="entry name" value="METHYLTRANSF_11 DOMAIN-CONTAINING PROTEIN"/>
    <property type="match status" value="1"/>
</dbReference>
<gene>
    <name evidence="5" type="ORF">CHR90_14090</name>
</gene>
<comment type="similarity">
    <text evidence="1">Belongs to the methyltransferase superfamily.</text>
</comment>
<dbReference type="CDD" id="cd02440">
    <property type="entry name" value="AdoMet_MTases"/>
    <property type="match status" value="1"/>
</dbReference>
<keyword evidence="6" id="KW-1185">Reference proteome</keyword>
<dbReference type="RefSeq" id="WP_094409650.1">
    <property type="nucleotide sequence ID" value="NZ_BMJZ01000002.1"/>
</dbReference>